<name>A0A4Y2C1E8_ARAVE</name>
<feature type="non-terminal residue" evidence="1">
    <location>
        <position position="1"/>
    </location>
</feature>
<dbReference type="AlphaFoldDB" id="A0A4Y2C1E8"/>
<dbReference type="EMBL" id="BGPR01085147">
    <property type="protein sequence ID" value="GBL98222.1"/>
    <property type="molecule type" value="Genomic_DNA"/>
</dbReference>
<sequence>GETTPGLAPPALSRLVRPTSAGALACSRPMRAADLRWNQVSNLDPPALRLKCYR</sequence>
<dbReference type="Proteomes" id="UP000499080">
    <property type="component" value="Unassembled WGS sequence"/>
</dbReference>
<evidence type="ECO:0000313" key="2">
    <source>
        <dbReference type="Proteomes" id="UP000499080"/>
    </source>
</evidence>
<reference evidence="1 2" key="1">
    <citation type="journal article" date="2019" name="Sci. Rep.">
        <title>Orb-weaving spider Araneus ventricosus genome elucidates the spidroin gene catalogue.</title>
        <authorList>
            <person name="Kono N."/>
            <person name="Nakamura H."/>
            <person name="Ohtoshi R."/>
            <person name="Moran D.A.P."/>
            <person name="Shinohara A."/>
            <person name="Yoshida Y."/>
            <person name="Fujiwara M."/>
            <person name="Mori M."/>
            <person name="Tomita M."/>
            <person name="Arakawa K."/>
        </authorList>
    </citation>
    <scope>NUCLEOTIDE SEQUENCE [LARGE SCALE GENOMIC DNA]</scope>
</reference>
<accession>A0A4Y2C1E8</accession>
<organism evidence="1 2">
    <name type="scientific">Araneus ventricosus</name>
    <name type="common">Orbweaver spider</name>
    <name type="synonym">Epeira ventricosa</name>
    <dbReference type="NCBI Taxonomy" id="182803"/>
    <lineage>
        <taxon>Eukaryota</taxon>
        <taxon>Metazoa</taxon>
        <taxon>Ecdysozoa</taxon>
        <taxon>Arthropoda</taxon>
        <taxon>Chelicerata</taxon>
        <taxon>Arachnida</taxon>
        <taxon>Araneae</taxon>
        <taxon>Araneomorphae</taxon>
        <taxon>Entelegynae</taxon>
        <taxon>Araneoidea</taxon>
        <taxon>Araneidae</taxon>
        <taxon>Araneus</taxon>
    </lineage>
</organism>
<gene>
    <name evidence="1" type="ORF">AVEN_14942_1</name>
</gene>
<proteinExistence type="predicted"/>
<evidence type="ECO:0000313" key="1">
    <source>
        <dbReference type="EMBL" id="GBL98222.1"/>
    </source>
</evidence>
<comment type="caution">
    <text evidence="1">The sequence shown here is derived from an EMBL/GenBank/DDBJ whole genome shotgun (WGS) entry which is preliminary data.</text>
</comment>
<keyword evidence="2" id="KW-1185">Reference proteome</keyword>
<protein>
    <submittedName>
        <fullName evidence="1">Uncharacterized protein</fullName>
    </submittedName>
</protein>